<evidence type="ECO:0000313" key="2">
    <source>
        <dbReference type="Proteomes" id="UP000005391"/>
    </source>
</evidence>
<sequence length="43" mass="5176">SLFVLCSSFVRLLFVSHFRYYTPSPWERAGERIFLFVFPISFL</sequence>
<feature type="non-terminal residue" evidence="1">
    <location>
        <position position="1"/>
    </location>
</feature>
<dbReference type="AlphaFoldDB" id="E4MR98"/>
<organism evidence="1 2">
    <name type="scientific">Capnocytophaga ochracea F0287</name>
    <dbReference type="NCBI Taxonomy" id="873517"/>
    <lineage>
        <taxon>Bacteria</taxon>
        <taxon>Pseudomonadati</taxon>
        <taxon>Bacteroidota</taxon>
        <taxon>Flavobacteriia</taxon>
        <taxon>Flavobacteriales</taxon>
        <taxon>Flavobacteriaceae</taxon>
        <taxon>Capnocytophaga</taxon>
    </lineage>
</organism>
<evidence type="ECO:0000313" key="1">
    <source>
        <dbReference type="EMBL" id="EFS97788.1"/>
    </source>
</evidence>
<proteinExistence type="predicted"/>
<dbReference type="EMBL" id="AEOH01000022">
    <property type="protein sequence ID" value="EFS97788.1"/>
    <property type="molecule type" value="Genomic_DNA"/>
</dbReference>
<accession>E4MR98</accession>
<protein>
    <submittedName>
        <fullName evidence="1">Uncharacterized protein</fullName>
    </submittedName>
</protein>
<name>E4MR98_CAPOC</name>
<dbReference type="HOGENOM" id="CLU_3226005_0_0_10"/>
<dbReference type="Proteomes" id="UP000005391">
    <property type="component" value="Unassembled WGS sequence"/>
</dbReference>
<comment type="caution">
    <text evidence="1">The sequence shown here is derived from an EMBL/GenBank/DDBJ whole genome shotgun (WGS) entry which is preliminary data.</text>
</comment>
<reference evidence="1 2" key="1">
    <citation type="submission" date="2010-10" db="EMBL/GenBank/DDBJ databases">
        <authorList>
            <person name="Muzny D."/>
            <person name="Qin X."/>
            <person name="Deng J."/>
            <person name="Jiang H."/>
            <person name="Liu Y."/>
            <person name="Qu J."/>
            <person name="Song X.-Z."/>
            <person name="Zhang L."/>
            <person name="Thornton R."/>
            <person name="Coyle M."/>
            <person name="Francisco L."/>
            <person name="Jackson L."/>
            <person name="Javaid M."/>
            <person name="Korchina V."/>
            <person name="Kovar C."/>
            <person name="Mata R."/>
            <person name="Mathew T."/>
            <person name="Ngo R."/>
            <person name="Nguyen L."/>
            <person name="Nguyen N."/>
            <person name="Okwuonu G."/>
            <person name="Ongeri F."/>
            <person name="Pham C."/>
            <person name="Simmons D."/>
            <person name="Wilczek-Boney K."/>
            <person name="Hale W."/>
            <person name="Jakkamsetti A."/>
            <person name="Pham P."/>
            <person name="Ruth R."/>
            <person name="San Lucas F."/>
            <person name="Warren J."/>
            <person name="Zhang J."/>
            <person name="Zhao Z."/>
            <person name="Zhou C."/>
            <person name="Zhu D."/>
            <person name="Lee S."/>
            <person name="Bess C."/>
            <person name="Blankenburg K."/>
            <person name="Forbes L."/>
            <person name="Fu Q."/>
            <person name="Gubbala S."/>
            <person name="Hirani K."/>
            <person name="Jayaseelan J.C."/>
            <person name="Lara F."/>
            <person name="Munidasa M."/>
            <person name="Palculict T."/>
            <person name="Patil S."/>
            <person name="Pu L.-L."/>
            <person name="Saada N."/>
            <person name="Tang L."/>
            <person name="Weissenberger G."/>
            <person name="Zhu Y."/>
            <person name="Hemphill L."/>
            <person name="Shang Y."/>
            <person name="Youmans B."/>
            <person name="Ayvaz T."/>
            <person name="Ross M."/>
            <person name="Santibanez J."/>
            <person name="Aqrawi P."/>
            <person name="Gross S."/>
            <person name="Joshi V."/>
            <person name="Fowler G."/>
            <person name="Nazareth L."/>
            <person name="Reid J."/>
            <person name="Worley K."/>
            <person name="Petrosino J."/>
            <person name="Highlander S."/>
            <person name="Gibbs R."/>
        </authorList>
    </citation>
    <scope>NUCLEOTIDE SEQUENCE [LARGE SCALE GENOMIC DNA]</scope>
    <source>
        <strain evidence="1 2">F0287</strain>
    </source>
</reference>
<gene>
    <name evidence="1" type="ORF">HMPREF1977_0908</name>
</gene>